<gene>
    <name evidence="3" type="ORF">FIV42_04220</name>
</gene>
<dbReference type="EMBL" id="CP041186">
    <property type="protein sequence ID" value="QDG49972.1"/>
    <property type="molecule type" value="Genomic_DNA"/>
</dbReference>
<evidence type="ECO:0000256" key="1">
    <source>
        <dbReference type="SAM" id="MobiDB-lite"/>
    </source>
</evidence>
<feature type="region of interest" description="Disordered" evidence="1">
    <location>
        <begin position="599"/>
        <end position="633"/>
    </location>
</feature>
<dbReference type="Proteomes" id="UP000315995">
    <property type="component" value="Chromosome"/>
</dbReference>
<sequence length="735" mass="79305">MSQNSVKLRFEIVRDGEVVRTEELDQNVIKIGKLASSHLRLEDPNVSRIHAVIEKGSGGSYSVIDLGSASGTFVNGEKVTKTEISSGDELQFGDTTVRVNFVEAGEQPAADMEFGGAGDATQVTSGLEQKLDVDRQQTGEPTEQPAAQADQSAQQAEEQQAASTQQRATGQGAQHQAVTLADGTVVQPYTQQGYYDEQNNYIPYWYDEHGQYQAGYGYYDEAGQWQVAYGYYDPNGEWIATEEPVGFVGGESDTATAYNGPSDSDVYQEEFFEGSGGDTLEVAMIWADHVLSVTSFPTPRTVTIGPDKENDFVIEDPAFGQDIQFPFIACRGGSFYLIFTQAMDGFIQNGDQRYSLSEAIGQNVAKQSAEAPSAFEVPIGSRSSARIDIGATTFLVHFTDMPAVIGGGFSIDTEPLPYLAISAVAHILFLFLAMTLPDDAKSLDLDGFQAEDRFVEMMMKPEQEEKKEPDWLDKDQGNEEEAAKHKGEEGQAGKEDAEQENKRMAIKGPPDNSNMELKKARDTNVAMNAGVMQVFNQNQVSSMWGNSSQSVGSDAIHALGNLEGDSVGTAKGFGGLGLSGSGRGGGGVSERGIGMANVGTAGRGGGGRGGSGYGKGAGNLGEKDNKLPQVVPGRPVVTGSLDKEIIRRVIRKHRREIAFCYEKELQKNKNLSGRIKVKFTISGTGDVIAAMVRSSTLKNRAVESCVTSKIRRWVFPEPKGGGIVVVNYPFNFSRQ</sequence>
<feature type="compositionally biased region" description="Gly residues" evidence="1">
    <location>
        <begin position="601"/>
        <end position="619"/>
    </location>
</feature>
<feature type="region of interest" description="Disordered" evidence="1">
    <location>
        <begin position="135"/>
        <end position="175"/>
    </location>
</feature>
<feature type="compositionally biased region" description="Basic and acidic residues" evidence="1">
    <location>
        <begin position="460"/>
        <end position="503"/>
    </location>
</feature>
<dbReference type="OrthoDB" id="5377858at2"/>
<dbReference type="InterPro" id="IPR000253">
    <property type="entry name" value="FHA_dom"/>
</dbReference>
<organism evidence="3 4">
    <name type="scientific">Persicimonas caeni</name>
    <dbReference type="NCBI Taxonomy" id="2292766"/>
    <lineage>
        <taxon>Bacteria</taxon>
        <taxon>Deltaproteobacteria</taxon>
        <taxon>Bradymonadales</taxon>
        <taxon>Bradymonadaceae</taxon>
        <taxon>Persicimonas</taxon>
    </lineage>
</organism>
<protein>
    <submittedName>
        <fullName evidence="3">AgmX/PglI C-terminal domain-containing protein</fullName>
    </submittedName>
</protein>
<proteinExistence type="predicted"/>
<name>A0A4Y6PNT2_PERCE</name>
<dbReference type="SMART" id="SM00240">
    <property type="entry name" value="FHA"/>
    <property type="match status" value="1"/>
</dbReference>
<dbReference type="InterPro" id="IPR050923">
    <property type="entry name" value="Cell_Proc_Reg/RNA_Proc"/>
</dbReference>
<dbReference type="SUPFAM" id="SSF49879">
    <property type="entry name" value="SMAD/FHA domain"/>
    <property type="match status" value="1"/>
</dbReference>
<dbReference type="InterPro" id="IPR038145">
    <property type="entry name" value="EAGR_sf"/>
</dbReference>
<feature type="region of interest" description="Disordered" evidence="1">
    <location>
        <begin position="460"/>
        <end position="516"/>
    </location>
</feature>
<evidence type="ECO:0000259" key="2">
    <source>
        <dbReference type="PROSITE" id="PS50006"/>
    </source>
</evidence>
<dbReference type="Pfam" id="PF00498">
    <property type="entry name" value="FHA"/>
    <property type="match status" value="1"/>
</dbReference>
<evidence type="ECO:0000313" key="3">
    <source>
        <dbReference type="EMBL" id="QDG49972.1"/>
    </source>
</evidence>
<dbReference type="Gene3D" id="2.60.200.20">
    <property type="match status" value="1"/>
</dbReference>
<dbReference type="PROSITE" id="PS50006">
    <property type="entry name" value="FHA_DOMAIN"/>
    <property type="match status" value="1"/>
</dbReference>
<reference evidence="3 4" key="1">
    <citation type="submission" date="2019-06" db="EMBL/GenBank/DDBJ databases">
        <title>Persicimonas caeni gen. nov., sp. nov., a predatory bacterium isolated from solar saltern.</title>
        <authorList>
            <person name="Wang S."/>
        </authorList>
    </citation>
    <scope>NUCLEOTIDE SEQUENCE [LARGE SCALE GENOMIC DNA]</scope>
    <source>
        <strain evidence="3 4">YN101</strain>
    </source>
</reference>
<accession>A0A4Y6PNT2</accession>
<dbReference type="CDD" id="cd00060">
    <property type="entry name" value="FHA"/>
    <property type="match status" value="1"/>
</dbReference>
<accession>A0A5B8Y469</accession>
<dbReference type="NCBIfam" id="NF033768">
    <property type="entry name" value="myxo_SS_tail"/>
    <property type="match status" value="1"/>
</dbReference>
<dbReference type="PANTHER" id="PTHR23308">
    <property type="entry name" value="NUCLEAR INHIBITOR OF PROTEIN PHOSPHATASE-1"/>
    <property type="match status" value="1"/>
</dbReference>
<feature type="domain" description="FHA" evidence="2">
    <location>
        <begin position="29"/>
        <end position="79"/>
    </location>
</feature>
<dbReference type="Gene3D" id="3.30.70.3600">
    <property type="match status" value="1"/>
</dbReference>
<dbReference type="InterPro" id="IPR008984">
    <property type="entry name" value="SMAD_FHA_dom_sf"/>
</dbReference>
<dbReference type="AlphaFoldDB" id="A0A4Y6PNT2"/>
<evidence type="ECO:0000313" key="4">
    <source>
        <dbReference type="Proteomes" id="UP000315995"/>
    </source>
</evidence>
<feature type="compositionally biased region" description="Low complexity" evidence="1">
    <location>
        <begin position="144"/>
        <end position="175"/>
    </location>
</feature>
<dbReference type="InterPro" id="IPR049806">
    <property type="entry name" value="MasK-like_C"/>
</dbReference>
<dbReference type="RefSeq" id="WP_141196468.1">
    <property type="nucleotide sequence ID" value="NZ_CP041186.1"/>
</dbReference>
<keyword evidence="4" id="KW-1185">Reference proteome</keyword>